<protein>
    <submittedName>
        <fullName evidence="2">Uncharacterized conserved protein</fullName>
    </submittedName>
</protein>
<reference evidence="2 3" key="1">
    <citation type="submission" date="2017-09" db="EMBL/GenBank/DDBJ databases">
        <authorList>
            <person name="Ehlers B."/>
            <person name="Leendertz F.H."/>
        </authorList>
    </citation>
    <scope>NUCLEOTIDE SEQUENCE [LARGE SCALE GENOMIC DNA]</scope>
    <source>
        <strain evidence="2 3">DSM 18289</strain>
    </source>
</reference>
<evidence type="ECO:0000313" key="2">
    <source>
        <dbReference type="EMBL" id="SNZ07452.1"/>
    </source>
</evidence>
<name>A0A285ND90_9HYPH</name>
<proteinExistence type="predicted"/>
<dbReference type="AlphaFoldDB" id="A0A285ND90"/>
<keyword evidence="3" id="KW-1185">Reference proteome</keyword>
<dbReference type="Pfam" id="PF10056">
    <property type="entry name" value="DUF2293"/>
    <property type="match status" value="1"/>
</dbReference>
<accession>A0A285ND90</accession>
<dbReference type="Proteomes" id="UP000219439">
    <property type="component" value="Unassembled WGS sequence"/>
</dbReference>
<evidence type="ECO:0000313" key="3">
    <source>
        <dbReference type="Proteomes" id="UP000219439"/>
    </source>
</evidence>
<dbReference type="EMBL" id="OBEL01000001">
    <property type="protein sequence ID" value="SNZ07452.1"/>
    <property type="molecule type" value="Genomic_DNA"/>
</dbReference>
<sequence>MTRQQPRQKQRFKKFQLRQIEQALLNHFPYCPSEHRQLILEKMTERNWTRKTSLTRAISIVVHNHIRHHLTDYEEMLREKHLTRDEAS</sequence>
<dbReference type="InterPro" id="IPR018744">
    <property type="entry name" value="DUF2293"/>
</dbReference>
<feature type="domain" description="DUF2293" evidence="1">
    <location>
        <begin position="23"/>
        <end position="87"/>
    </location>
</feature>
<evidence type="ECO:0000259" key="1">
    <source>
        <dbReference type="Pfam" id="PF10056"/>
    </source>
</evidence>
<gene>
    <name evidence="2" type="ORF">SAMN06265368_0975</name>
</gene>
<organism evidence="2 3">
    <name type="scientific">Cohaesibacter gelatinilyticus</name>
    <dbReference type="NCBI Taxonomy" id="372072"/>
    <lineage>
        <taxon>Bacteria</taxon>
        <taxon>Pseudomonadati</taxon>
        <taxon>Pseudomonadota</taxon>
        <taxon>Alphaproteobacteria</taxon>
        <taxon>Hyphomicrobiales</taxon>
        <taxon>Cohaesibacteraceae</taxon>
    </lineage>
</organism>
<dbReference type="RefSeq" id="WP_097152236.1">
    <property type="nucleotide sequence ID" value="NZ_OBEL01000001.1"/>
</dbReference>